<sequence length="345" mass="36342">MVAMLAVIGPMFLVIGVGFAAGFIPRFRSGQDHLNGFLFYFALPTFIYTAMVTAPPTAGFPVLAVVIVAVVTPLVSIGLYYASWLFGARGREGAAATSLAGSFGNVGYFGIPVSISVLGPEAGLAAGIVHMLHNLIYLNGYPLVRTVVTARAEQRSAEYHRSAAGSAPETPERTGGLSGVWHLLRTQIGPILKRALLLNPVFIAMALALLVVFSPLRLPAPVDESVSLLGQTAVPLALFCVGLALHPAIEGIRSGGVPKRLITLGTTGKILILPVLTWLAVLPFYDQLGPIWAGTLIIIAAMPSSTTVYLFTQQYEGDGRLAASILVTSTLACLLTLPLLAELLL</sequence>
<evidence type="ECO:0000256" key="5">
    <source>
        <dbReference type="ARBA" id="ARBA00022692"/>
    </source>
</evidence>
<dbReference type="InterPro" id="IPR038770">
    <property type="entry name" value="Na+/solute_symporter_sf"/>
</dbReference>
<proteinExistence type="inferred from homology"/>
<dbReference type="STRING" id="317018.AVL63_05695"/>
<comment type="caution">
    <text evidence="9">The sequence shown here is derived from an EMBL/GenBank/DDBJ whole genome shotgun (WGS) entry which is preliminary data.</text>
</comment>
<keyword evidence="5 8" id="KW-0812">Transmembrane</keyword>
<comment type="subcellular location">
    <subcellularLocation>
        <location evidence="1">Cell membrane</location>
        <topology evidence="1">Multi-pass membrane protein</topology>
    </subcellularLocation>
</comment>
<evidence type="ECO:0000256" key="1">
    <source>
        <dbReference type="ARBA" id="ARBA00004651"/>
    </source>
</evidence>
<keyword evidence="7 8" id="KW-0472">Membrane</keyword>
<feature type="transmembrane region" description="Helical" evidence="8">
    <location>
        <begin position="6"/>
        <end position="25"/>
    </location>
</feature>
<feature type="transmembrane region" description="Helical" evidence="8">
    <location>
        <begin position="195"/>
        <end position="216"/>
    </location>
</feature>
<dbReference type="GO" id="GO:0055085">
    <property type="term" value="P:transmembrane transport"/>
    <property type="evidence" value="ECO:0007669"/>
    <property type="project" value="InterPro"/>
</dbReference>
<evidence type="ECO:0000256" key="8">
    <source>
        <dbReference type="SAM" id="Phobius"/>
    </source>
</evidence>
<evidence type="ECO:0000256" key="4">
    <source>
        <dbReference type="ARBA" id="ARBA00022475"/>
    </source>
</evidence>
<dbReference type="Pfam" id="PF03547">
    <property type="entry name" value="Mem_trans"/>
    <property type="match status" value="1"/>
</dbReference>
<dbReference type="OrthoDB" id="3435874at2"/>
<dbReference type="RefSeq" id="WP_058889224.1">
    <property type="nucleotide sequence ID" value="NZ_LQBM01000004.1"/>
</dbReference>
<feature type="transmembrane region" description="Helical" evidence="8">
    <location>
        <begin position="291"/>
        <end position="311"/>
    </location>
</feature>
<dbReference type="PANTHER" id="PTHR36838">
    <property type="entry name" value="AUXIN EFFLUX CARRIER FAMILY PROTEIN"/>
    <property type="match status" value="1"/>
</dbReference>
<feature type="transmembrane region" description="Helical" evidence="8">
    <location>
        <begin position="261"/>
        <end position="285"/>
    </location>
</feature>
<feature type="transmembrane region" description="Helical" evidence="8">
    <location>
        <begin position="37"/>
        <end position="54"/>
    </location>
</feature>
<dbReference type="Proteomes" id="UP000054023">
    <property type="component" value="Unassembled WGS sequence"/>
</dbReference>
<dbReference type="EMBL" id="LQBM01000004">
    <property type="protein sequence ID" value="KUG57994.1"/>
    <property type="molecule type" value="Genomic_DNA"/>
</dbReference>
<dbReference type="AlphaFoldDB" id="A0A0W8IDJ0"/>
<protein>
    <recommendedName>
        <fullName evidence="11">Transporter</fullName>
    </recommendedName>
</protein>
<dbReference type="PANTHER" id="PTHR36838:SF3">
    <property type="entry name" value="TRANSPORTER AUXIN EFFLUX CARRIER EC FAMILY"/>
    <property type="match status" value="1"/>
</dbReference>
<evidence type="ECO:0000313" key="10">
    <source>
        <dbReference type="Proteomes" id="UP000054023"/>
    </source>
</evidence>
<gene>
    <name evidence="9" type="ORF">AVL63_05695</name>
</gene>
<evidence type="ECO:0000256" key="6">
    <source>
        <dbReference type="ARBA" id="ARBA00022989"/>
    </source>
</evidence>
<evidence type="ECO:0000256" key="2">
    <source>
        <dbReference type="ARBA" id="ARBA00010145"/>
    </source>
</evidence>
<evidence type="ECO:0000256" key="3">
    <source>
        <dbReference type="ARBA" id="ARBA00022448"/>
    </source>
</evidence>
<reference evidence="10" key="1">
    <citation type="submission" date="2015-12" db="EMBL/GenBank/DDBJ databases">
        <authorList>
            <person name="Nair G.R."/>
            <person name="Kaur G."/>
            <person name="Mayilraj S."/>
        </authorList>
    </citation>
    <scope>NUCLEOTIDE SEQUENCE [LARGE SCALE GENOMIC DNA]</scope>
    <source>
        <strain evidence="10">CD08_7</strain>
    </source>
</reference>
<accession>A0A0W8IDJ0</accession>
<keyword evidence="10" id="KW-1185">Reference proteome</keyword>
<feature type="transmembrane region" description="Helical" evidence="8">
    <location>
        <begin position="323"/>
        <end position="341"/>
    </location>
</feature>
<dbReference type="InterPro" id="IPR004776">
    <property type="entry name" value="Mem_transp_PIN-like"/>
</dbReference>
<keyword evidence="6 8" id="KW-1133">Transmembrane helix</keyword>
<evidence type="ECO:0000313" key="9">
    <source>
        <dbReference type="EMBL" id="KUG57994.1"/>
    </source>
</evidence>
<evidence type="ECO:0000256" key="7">
    <source>
        <dbReference type="ARBA" id="ARBA00023136"/>
    </source>
</evidence>
<dbReference type="GO" id="GO:0005886">
    <property type="term" value="C:plasma membrane"/>
    <property type="evidence" value="ECO:0007669"/>
    <property type="project" value="UniProtKB-SubCell"/>
</dbReference>
<organism evidence="9 10">
    <name type="scientific">Nesterenkonia jeotgali</name>
    <dbReference type="NCBI Taxonomy" id="317018"/>
    <lineage>
        <taxon>Bacteria</taxon>
        <taxon>Bacillati</taxon>
        <taxon>Actinomycetota</taxon>
        <taxon>Actinomycetes</taxon>
        <taxon>Micrococcales</taxon>
        <taxon>Micrococcaceae</taxon>
        <taxon>Nesterenkonia</taxon>
    </lineage>
</organism>
<feature type="transmembrane region" description="Helical" evidence="8">
    <location>
        <begin position="228"/>
        <end position="249"/>
    </location>
</feature>
<keyword evidence="4" id="KW-1003">Cell membrane</keyword>
<evidence type="ECO:0008006" key="11">
    <source>
        <dbReference type="Google" id="ProtNLM"/>
    </source>
</evidence>
<name>A0A0W8IDJ0_9MICC</name>
<feature type="transmembrane region" description="Helical" evidence="8">
    <location>
        <begin position="60"/>
        <end position="82"/>
    </location>
</feature>
<dbReference type="Gene3D" id="1.20.1530.20">
    <property type="match status" value="1"/>
</dbReference>
<keyword evidence="3" id="KW-0813">Transport</keyword>
<comment type="similarity">
    <text evidence="2">Belongs to the auxin efflux carrier (TC 2.A.69) family.</text>
</comment>